<dbReference type="InterPro" id="IPR001254">
    <property type="entry name" value="Trypsin_dom"/>
</dbReference>
<dbReference type="VEuPathDB" id="VectorBase:LDEU012176"/>
<keyword evidence="1" id="KW-1015">Disulfide bond</keyword>
<dbReference type="PROSITE" id="PS00134">
    <property type="entry name" value="TRYPSIN_HIS"/>
    <property type="match status" value="1"/>
</dbReference>
<name>A0A443RXC3_9ACAR</name>
<keyword evidence="4" id="KW-1185">Reference proteome</keyword>
<proteinExistence type="predicted"/>
<dbReference type="SUPFAM" id="SSF50494">
    <property type="entry name" value="Trypsin-like serine proteases"/>
    <property type="match status" value="1"/>
</dbReference>
<dbReference type="Gene3D" id="2.40.10.10">
    <property type="entry name" value="Trypsin-like serine proteases"/>
    <property type="match status" value="1"/>
</dbReference>
<gene>
    <name evidence="3" type="ORF">B4U80_00001</name>
</gene>
<accession>A0A443RXC3</accession>
<feature type="domain" description="Peptidase S1" evidence="2">
    <location>
        <begin position="42"/>
        <end position="191"/>
    </location>
</feature>
<dbReference type="AlphaFoldDB" id="A0A443RXC3"/>
<protein>
    <submittedName>
        <fullName evidence="3">Serine protease easter-like protein</fullName>
    </submittedName>
</protein>
<dbReference type="GO" id="GO:0004252">
    <property type="term" value="F:serine-type endopeptidase activity"/>
    <property type="evidence" value="ECO:0007669"/>
    <property type="project" value="InterPro"/>
</dbReference>
<dbReference type="OrthoDB" id="6380398at2759"/>
<dbReference type="GO" id="GO:0006508">
    <property type="term" value="P:proteolysis"/>
    <property type="evidence" value="ECO:0007669"/>
    <property type="project" value="UniProtKB-KW"/>
</dbReference>
<keyword evidence="3" id="KW-0645">Protease</keyword>
<feature type="non-terminal residue" evidence="3">
    <location>
        <position position="191"/>
    </location>
</feature>
<comment type="caution">
    <text evidence="3">The sequence shown here is derived from an EMBL/GenBank/DDBJ whole genome shotgun (WGS) entry which is preliminary data.</text>
</comment>
<evidence type="ECO:0000256" key="1">
    <source>
        <dbReference type="ARBA" id="ARBA00023157"/>
    </source>
</evidence>
<dbReference type="STRING" id="299467.A0A443RXC3"/>
<dbReference type="Proteomes" id="UP000288716">
    <property type="component" value="Unassembled WGS sequence"/>
</dbReference>
<dbReference type="Pfam" id="PF00089">
    <property type="entry name" value="Trypsin"/>
    <property type="match status" value="1"/>
</dbReference>
<evidence type="ECO:0000313" key="4">
    <source>
        <dbReference type="Proteomes" id="UP000288716"/>
    </source>
</evidence>
<evidence type="ECO:0000313" key="3">
    <source>
        <dbReference type="EMBL" id="RWS19864.1"/>
    </source>
</evidence>
<dbReference type="PROSITE" id="PS50240">
    <property type="entry name" value="TRYPSIN_DOM"/>
    <property type="match status" value="1"/>
</dbReference>
<evidence type="ECO:0000259" key="2">
    <source>
        <dbReference type="PROSITE" id="PS50240"/>
    </source>
</evidence>
<organism evidence="3 4">
    <name type="scientific">Leptotrombidium deliense</name>
    <dbReference type="NCBI Taxonomy" id="299467"/>
    <lineage>
        <taxon>Eukaryota</taxon>
        <taxon>Metazoa</taxon>
        <taxon>Ecdysozoa</taxon>
        <taxon>Arthropoda</taxon>
        <taxon>Chelicerata</taxon>
        <taxon>Arachnida</taxon>
        <taxon>Acari</taxon>
        <taxon>Acariformes</taxon>
        <taxon>Trombidiformes</taxon>
        <taxon>Prostigmata</taxon>
        <taxon>Anystina</taxon>
        <taxon>Parasitengona</taxon>
        <taxon>Trombiculoidea</taxon>
        <taxon>Trombiculidae</taxon>
        <taxon>Leptotrombidium</taxon>
    </lineage>
</organism>
<dbReference type="PANTHER" id="PTHR24253:SF153">
    <property type="entry name" value="SERINE PROTEASE HEPSIN"/>
    <property type="match status" value="1"/>
</dbReference>
<keyword evidence="3" id="KW-0378">Hydrolase</keyword>
<dbReference type="EMBL" id="NCKV01022123">
    <property type="protein sequence ID" value="RWS19864.1"/>
    <property type="molecule type" value="Genomic_DNA"/>
</dbReference>
<reference evidence="3 4" key="1">
    <citation type="journal article" date="2018" name="Gigascience">
        <title>Genomes of trombidid mites reveal novel predicted allergens and laterally-transferred genes associated with secondary metabolism.</title>
        <authorList>
            <person name="Dong X."/>
            <person name="Chaisiri K."/>
            <person name="Xia D."/>
            <person name="Armstrong S.D."/>
            <person name="Fang Y."/>
            <person name="Donnelly M.J."/>
            <person name="Kadowaki T."/>
            <person name="McGarry J.W."/>
            <person name="Darby A.C."/>
            <person name="Makepeace B.L."/>
        </authorList>
    </citation>
    <scope>NUCLEOTIDE SEQUENCE [LARGE SCALE GENOMIC DNA]</scope>
    <source>
        <strain evidence="3">UoL-UT</strain>
    </source>
</reference>
<sequence>MVFILYSGVNCQLFDKIRNRYKRNSRNASIDEIEDRNSTSYIIGGSTAQQGAYPWTVRLEVYWPDDSNSHGVCGGALWNRQHVITAAHCLRNCDRSVMTSGILVCIGDYDQYDANDGQQCYDANQWWWNENYEFCSQQRKYNDIAVIRINNGMRVPYWGPNNVGNTNFAWAPNNNLYEGTGTFTGWGATNP</sequence>
<dbReference type="InterPro" id="IPR018114">
    <property type="entry name" value="TRYPSIN_HIS"/>
</dbReference>
<dbReference type="InterPro" id="IPR043504">
    <property type="entry name" value="Peptidase_S1_PA_chymotrypsin"/>
</dbReference>
<dbReference type="PANTHER" id="PTHR24253">
    <property type="entry name" value="TRANSMEMBRANE PROTEASE SERINE"/>
    <property type="match status" value="1"/>
</dbReference>
<dbReference type="InterPro" id="IPR009003">
    <property type="entry name" value="Peptidase_S1_PA"/>
</dbReference>